<dbReference type="RefSeq" id="XP_053580008.1">
    <property type="nucleotide sequence ID" value="XM_053736442.1"/>
</dbReference>
<evidence type="ECO:0000313" key="3">
    <source>
        <dbReference type="Proteomes" id="UP000483820"/>
    </source>
</evidence>
<feature type="signal peptide" evidence="1">
    <location>
        <begin position="1"/>
        <end position="21"/>
    </location>
</feature>
<dbReference type="CTD" id="78777941"/>
<protein>
    <recommendedName>
        <fullName evidence="4">INSulin related</fullName>
    </recommendedName>
</protein>
<dbReference type="AlphaFoldDB" id="A0A6A5G3D3"/>
<organism evidence="2 3">
    <name type="scientific">Caenorhabditis remanei</name>
    <name type="common">Caenorhabditis vulgaris</name>
    <dbReference type="NCBI Taxonomy" id="31234"/>
    <lineage>
        <taxon>Eukaryota</taxon>
        <taxon>Metazoa</taxon>
        <taxon>Ecdysozoa</taxon>
        <taxon>Nematoda</taxon>
        <taxon>Chromadorea</taxon>
        <taxon>Rhabditida</taxon>
        <taxon>Rhabditina</taxon>
        <taxon>Rhabditomorpha</taxon>
        <taxon>Rhabditoidea</taxon>
        <taxon>Rhabditidae</taxon>
        <taxon>Peloderinae</taxon>
        <taxon>Caenorhabditis</taxon>
    </lineage>
</organism>
<dbReference type="Proteomes" id="UP000483820">
    <property type="component" value="Chromosome X"/>
</dbReference>
<sequence length="69" mass="7746">MKFFIFFVFILLAFTAEPVESRNCGIKAYKTIMRICPDGCTTDDATLPTRVCAFALSKEEIQNGCCPEE</sequence>
<accession>A0A6A5G3D3</accession>
<dbReference type="Gene3D" id="1.10.100.10">
    <property type="entry name" value="Insulin-like"/>
    <property type="match status" value="1"/>
</dbReference>
<name>A0A6A5G3D3_CAERE</name>
<gene>
    <name evidence="2" type="ORF">GCK72_025679</name>
</gene>
<proteinExistence type="predicted"/>
<dbReference type="GeneID" id="78777941"/>
<comment type="caution">
    <text evidence="2">The sequence shown here is derived from an EMBL/GenBank/DDBJ whole genome shotgun (WGS) entry which is preliminary data.</text>
</comment>
<dbReference type="EMBL" id="WUAV01000006">
    <property type="protein sequence ID" value="KAF1749212.1"/>
    <property type="molecule type" value="Genomic_DNA"/>
</dbReference>
<evidence type="ECO:0000256" key="1">
    <source>
        <dbReference type="SAM" id="SignalP"/>
    </source>
</evidence>
<feature type="chain" id="PRO_5025575751" description="INSulin related" evidence="1">
    <location>
        <begin position="22"/>
        <end position="69"/>
    </location>
</feature>
<keyword evidence="1" id="KW-0732">Signal</keyword>
<evidence type="ECO:0000313" key="2">
    <source>
        <dbReference type="EMBL" id="KAF1749212.1"/>
    </source>
</evidence>
<dbReference type="KEGG" id="crq:GCK72_025679"/>
<evidence type="ECO:0008006" key="4">
    <source>
        <dbReference type="Google" id="ProtNLM"/>
    </source>
</evidence>
<reference evidence="2 3" key="1">
    <citation type="submission" date="2019-12" db="EMBL/GenBank/DDBJ databases">
        <title>Chromosome-level assembly of the Caenorhabditis remanei genome.</title>
        <authorList>
            <person name="Teterina A.A."/>
            <person name="Willis J.H."/>
            <person name="Phillips P.C."/>
        </authorList>
    </citation>
    <scope>NUCLEOTIDE SEQUENCE [LARGE SCALE GENOMIC DNA]</scope>
    <source>
        <strain evidence="2 3">PX506</strain>
        <tissue evidence="2">Whole organism</tissue>
    </source>
</reference>